<dbReference type="HOGENOM" id="CLU_153917_2_0_12"/>
<feature type="domain" description="DUF6922" evidence="1">
    <location>
        <begin position="5"/>
        <end position="56"/>
    </location>
</feature>
<dbReference type="Proteomes" id="UP000009222">
    <property type="component" value="Chromosome"/>
</dbReference>
<dbReference type="Pfam" id="PF21956">
    <property type="entry name" value="DUF6922"/>
    <property type="match status" value="1"/>
</dbReference>
<protein>
    <recommendedName>
        <fullName evidence="1">DUF6922 domain-containing protein</fullName>
    </recommendedName>
</protein>
<dbReference type="InterPro" id="IPR053830">
    <property type="entry name" value="DUF6922"/>
</dbReference>
<keyword evidence="3" id="KW-1185">Reference proteome</keyword>
<evidence type="ECO:0000313" key="2">
    <source>
        <dbReference type="EMBL" id="AEF83164.1"/>
    </source>
</evidence>
<name>F5YC15_LEAAZ</name>
<reference evidence="2 3" key="2">
    <citation type="journal article" date="2011" name="ISME J.">
        <title>RNA-seq reveals cooperative metabolic interactions between two termite-gut spirochete species in co-culture.</title>
        <authorList>
            <person name="Rosenthal A.Z."/>
            <person name="Matson E.G."/>
            <person name="Eldar A."/>
            <person name="Leadbetter J.R."/>
        </authorList>
    </citation>
    <scope>NUCLEOTIDE SEQUENCE [LARGE SCALE GENOMIC DNA]</scope>
    <source>
        <strain evidence="3">ATCC BAA-888 / DSM 13862 / ZAS-9</strain>
    </source>
</reference>
<evidence type="ECO:0000313" key="3">
    <source>
        <dbReference type="Proteomes" id="UP000009222"/>
    </source>
</evidence>
<evidence type="ECO:0000259" key="1">
    <source>
        <dbReference type="Pfam" id="PF21956"/>
    </source>
</evidence>
<dbReference type="KEGG" id="taz:TREAZ_1789"/>
<dbReference type="STRING" id="545695.TREAZ_1789"/>
<proteinExistence type="predicted"/>
<sequence length="93" mass="11363">MKPVLSNFLFWDCSQEKLDYDKRVNFILERVFSMGTEDDVREVVRYYGIDTIKKEIVKIKVLDKKTINYLSFTFKIPKRRFSCFRKNVYQNLY</sequence>
<dbReference type="InParanoid" id="F5YC15"/>
<reference evidence="3" key="1">
    <citation type="submission" date="2009-12" db="EMBL/GenBank/DDBJ databases">
        <title>Complete sequence of Treponema azotonutricium strain ZAS-9.</title>
        <authorList>
            <person name="Tetu S.G."/>
            <person name="Matson E."/>
            <person name="Ren Q."/>
            <person name="Seshadri R."/>
            <person name="Elbourne L."/>
            <person name="Hassan K.A."/>
            <person name="Durkin A."/>
            <person name="Radune D."/>
            <person name="Mohamoud Y."/>
            <person name="Shay R."/>
            <person name="Jin S."/>
            <person name="Zhang X."/>
            <person name="Lucey K."/>
            <person name="Ballor N.R."/>
            <person name="Ottesen E."/>
            <person name="Rosenthal R."/>
            <person name="Allen A."/>
            <person name="Leadbetter J.R."/>
            <person name="Paulsen I.T."/>
        </authorList>
    </citation>
    <scope>NUCLEOTIDE SEQUENCE [LARGE SCALE GENOMIC DNA]</scope>
    <source>
        <strain evidence="3">ATCC BAA-888 / DSM 13862 / ZAS-9</strain>
    </source>
</reference>
<accession>F5YC15</accession>
<dbReference type="AlphaFoldDB" id="F5YC15"/>
<dbReference type="eggNOG" id="ENOG5033BV9">
    <property type="taxonomic scope" value="Bacteria"/>
</dbReference>
<organism evidence="2 3">
    <name type="scientific">Leadbettera azotonutricia (strain ATCC BAA-888 / DSM 13862 / ZAS-9)</name>
    <name type="common">Treponema azotonutricium</name>
    <dbReference type="NCBI Taxonomy" id="545695"/>
    <lineage>
        <taxon>Bacteria</taxon>
        <taxon>Pseudomonadati</taxon>
        <taxon>Spirochaetota</taxon>
        <taxon>Spirochaetia</taxon>
        <taxon>Spirochaetales</taxon>
        <taxon>Breznakiellaceae</taxon>
        <taxon>Leadbettera</taxon>
    </lineage>
</organism>
<dbReference type="EMBL" id="CP001841">
    <property type="protein sequence ID" value="AEF83164.1"/>
    <property type="molecule type" value="Genomic_DNA"/>
</dbReference>
<dbReference type="RefSeq" id="WP_015710241.1">
    <property type="nucleotide sequence ID" value="NC_015577.1"/>
</dbReference>
<gene>
    <name evidence="2" type="ordered locus">TREAZ_1789</name>
</gene>